<accession>A0A834UI41</accession>
<feature type="region of interest" description="Disordered" evidence="1">
    <location>
        <begin position="45"/>
        <end position="67"/>
    </location>
</feature>
<dbReference type="EMBL" id="JACSDY010000001">
    <property type="protein sequence ID" value="KAF7439623.1"/>
    <property type="molecule type" value="Genomic_DNA"/>
</dbReference>
<protein>
    <submittedName>
        <fullName evidence="2">Uncharacterized protein</fullName>
    </submittedName>
</protein>
<dbReference type="AlphaFoldDB" id="A0A834UI41"/>
<keyword evidence="3" id="KW-1185">Reference proteome</keyword>
<evidence type="ECO:0000313" key="3">
    <source>
        <dbReference type="Proteomes" id="UP000600918"/>
    </source>
</evidence>
<proteinExistence type="predicted"/>
<evidence type="ECO:0000313" key="2">
    <source>
        <dbReference type="EMBL" id="KAF7439623.1"/>
    </source>
</evidence>
<reference evidence="2" key="1">
    <citation type="journal article" date="2020" name="G3 (Bethesda)">
        <title>High-Quality Assemblies for Three Invasive Social Wasps from the &lt;i&gt;Vespula&lt;/i&gt; Genus.</title>
        <authorList>
            <person name="Harrop T.W.R."/>
            <person name="Guhlin J."/>
            <person name="McLaughlin G.M."/>
            <person name="Permina E."/>
            <person name="Stockwell P."/>
            <person name="Gilligan J."/>
            <person name="Le Lec M.F."/>
            <person name="Gruber M.A.M."/>
            <person name="Quinn O."/>
            <person name="Lovegrove M."/>
            <person name="Duncan E.J."/>
            <person name="Remnant E.J."/>
            <person name="Van Eeckhoven J."/>
            <person name="Graham B."/>
            <person name="Knapp R.A."/>
            <person name="Langford K.W."/>
            <person name="Kronenberg Z."/>
            <person name="Press M.O."/>
            <person name="Eacker S.M."/>
            <person name="Wilson-Rankin E.E."/>
            <person name="Purcell J."/>
            <person name="Lester P.J."/>
            <person name="Dearden P.K."/>
        </authorList>
    </citation>
    <scope>NUCLEOTIDE SEQUENCE</scope>
    <source>
        <strain evidence="2">Volc-1</strain>
    </source>
</reference>
<name>A0A834UI41_VESPE</name>
<organism evidence="2 3">
    <name type="scientific">Vespula pensylvanica</name>
    <name type="common">Western yellow jacket</name>
    <name type="synonym">Wasp</name>
    <dbReference type="NCBI Taxonomy" id="30213"/>
    <lineage>
        <taxon>Eukaryota</taxon>
        <taxon>Metazoa</taxon>
        <taxon>Ecdysozoa</taxon>
        <taxon>Arthropoda</taxon>
        <taxon>Hexapoda</taxon>
        <taxon>Insecta</taxon>
        <taxon>Pterygota</taxon>
        <taxon>Neoptera</taxon>
        <taxon>Endopterygota</taxon>
        <taxon>Hymenoptera</taxon>
        <taxon>Apocrita</taxon>
        <taxon>Aculeata</taxon>
        <taxon>Vespoidea</taxon>
        <taxon>Vespidae</taxon>
        <taxon>Vespinae</taxon>
        <taxon>Vespula</taxon>
    </lineage>
</organism>
<comment type="caution">
    <text evidence="2">The sequence shown here is derived from an EMBL/GenBank/DDBJ whole genome shotgun (WGS) entry which is preliminary data.</text>
</comment>
<gene>
    <name evidence="2" type="ORF">H0235_002014</name>
</gene>
<evidence type="ECO:0000256" key="1">
    <source>
        <dbReference type="SAM" id="MobiDB-lite"/>
    </source>
</evidence>
<dbReference type="Proteomes" id="UP000600918">
    <property type="component" value="Unassembled WGS sequence"/>
</dbReference>
<sequence>MYPSAGINAAAVAAAAARHPLHLAPSLITGVTPDAARRYCSTWRDRQAQADEHEQAGARDIRTRRREGLRERVLVPSPVPSCPVP</sequence>